<comment type="caution">
    <text evidence="3">The sequence shown here is derived from an EMBL/GenBank/DDBJ whole genome shotgun (WGS) entry which is preliminary data.</text>
</comment>
<protein>
    <submittedName>
        <fullName evidence="3">DUF2958 domain-containing protein</fullName>
    </submittedName>
</protein>
<evidence type="ECO:0000313" key="1">
    <source>
        <dbReference type="EMBL" id="MEE8657405.1"/>
    </source>
</evidence>
<gene>
    <name evidence="1" type="ORF">DOFOFD_00015</name>
    <name evidence="2" type="ORF">DOFOFD_00025</name>
    <name evidence="3" type="ORF">DOFOFD_10310</name>
</gene>
<keyword evidence="4" id="KW-1185">Reference proteome</keyword>
<proteinExistence type="predicted"/>
<accession>A0ABU7U6A5</accession>
<dbReference type="Proteomes" id="UP001312908">
    <property type="component" value="Unassembled WGS sequence"/>
</dbReference>
<reference evidence="3 4" key="1">
    <citation type="submission" date="2023-10" db="EMBL/GenBank/DDBJ databases">
        <title>Sorlinia euscelidii gen. nov., sp. nov., an acetic acid bacteria isolated from the gut of Euscelidius variegatus emitter.</title>
        <authorList>
            <person name="Michoud G."/>
            <person name="Marasco R."/>
            <person name="Seferji K."/>
            <person name="Gonella E."/>
            <person name="Garuglieri E."/>
            <person name="Alma A."/>
            <person name="Mapelli F."/>
            <person name="Borin S."/>
            <person name="Daffonchio D."/>
            <person name="Crotti E."/>
        </authorList>
    </citation>
    <scope>NUCLEOTIDE SEQUENCE [LARGE SCALE GENOMIC DNA]</scope>
    <source>
        <strain evidence="3 4">EV16P</strain>
    </source>
</reference>
<sequence>MTNDELVVIRQINGDDAVYDAHLSGYDVIVPVQIHHHGPHHAIKHHMKEIFFSAALIIDMTVKAA</sequence>
<dbReference type="EMBL" id="JAWJZY010000001">
    <property type="protein sequence ID" value="MEE8657407.1"/>
    <property type="molecule type" value="Genomic_DNA"/>
</dbReference>
<evidence type="ECO:0000313" key="2">
    <source>
        <dbReference type="EMBL" id="MEE8657407.1"/>
    </source>
</evidence>
<dbReference type="EMBL" id="JAWJZY010000005">
    <property type="protein sequence ID" value="MEE8659397.1"/>
    <property type="molecule type" value="Genomic_DNA"/>
</dbReference>
<evidence type="ECO:0000313" key="4">
    <source>
        <dbReference type="Proteomes" id="UP001312908"/>
    </source>
</evidence>
<name>A0ABU7U6A5_9PROT</name>
<dbReference type="RefSeq" id="WP_394818482.1">
    <property type="nucleotide sequence ID" value="NZ_JAWJZY010000001.1"/>
</dbReference>
<dbReference type="EMBL" id="JAWJZY010000001">
    <property type="protein sequence ID" value="MEE8657405.1"/>
    <property type="molecule type" value="Genomic_DNA"/>
</dbReference>
<organism evidence="3 4">
    <name type="scientific">Sorlinia euscelidii</name>
    <dbReference type="NCBI Taxonomy" id="3081148"/>
    <lineage>
        <taxon>Bacteria</taxon>
        <taxon>Pseudomonadati</taxon>
        <taxon>Pseudomonadota</taxon>
        <taxon>Alphaproteobacteria</taxon>
        <taxon>Acetobacterales</taxon>
        <taxon>Acetobacteraceae</taxon>
        <taxon>Sorlinia</taxon>
    </lineage>
</organism>
<evidence type="ECO:0000313" key="3">
    <source>
        <dbReference type="EMBL" id="MEE8659397.1"/>
    </source>
</evidence>